<keyword evidence="5" id="KW-1185">Reference proteome</keyword>
<evidence type="ECO:0000313" key="5">
    <source>
        <dbReference type="Proteomes" id="UP000637359"/>
    </source>
</evidence>
<comment type="similarity">
    <text evidence="1">Belongs to the FlgD family.</text>
</comment>
<keyword evidence="4" id="KW-0966">Cell projection</keyword>
<dbReference type="Pfam" id="PF03963">
    <property type="entry name" value="FlgD"/>
    <property type="match status" value="1"/>
</dbReference>
<feature type="region of interest" description="Disordered" evidence="3">
    <location>
        <begin position="145"/>
        <end position="168"/>
    </location>
</feature>
<name>A0A923L3Z7_9BACI</name>
<dbReference type="NCBIfam" id="NF007197">
    <property type="entry name" value="PRK09618.1"/>
    <property type="match status" value="1"/>
</dbReference>
<evidence type="ECO:0000256" key="1">
    <source>
        <dbReference type="ARBA" id="ARBA00010577"/>
    </source>
</evidence>
<protein>
    <submittedName>
        <fullName evidence="4">Flagellar hook assembly protein FlgD</fullName>
    </submittedName>
</protein>
<dbReference type="RefSeq" id="WP_186868676.1">
    <property type="nucleotide sequence ID" value="NZ_JACOOL010000002.1"/>
</dbReference>
<keyword evidence="4" id="KW-0969">Cilium</keyword>
<proteinExistence type="inferred from homology"/>
<sequence length="168" mass="18924">MPTIDPSLYLKNQTTTREAPDNNLGKDDFLKILMAQLQNQDPTNPMDDREFITQLAQFSALEQTMNMATAINQLVQSQQFNPIVQHSHLIGKTVSYRNYDQEADKWLPLQSSEVVAVGLEEGYAVLQLANGDKVFADFILGIKETEQNTDEDSTNEQVDNEKDKVGSE</sequence>
<keyword evidence="2" id="KW-1005">Bacterial flagellum biogenesis</keyword>
<comment type="caution">
    <text evidence="4">The sequence shown here is derived from an EMBL/GenBank/DDBJ whole genome shotgun (WGS) entry which is preliminary data.</text>
</comment>
<dbReference type="AlphaFoldDB" id="A0A923L3Z7"/>
<organism evidence="4 5">
    <name type="scientific">Ornithinibacillus hominis</name>
    <dbReference type="NCBI Taxonomy" id="2763055"/>
    <lineage>
        <taxon>Bacteria</taxon>
        <taxon>Bacillati</taxon>
        <taxon>Bacillota</taxon>
        <taxon>Bacilli</taxon>
        <taxon>Bacillales</taxon>
        <taxon>Bacillaceae</taxon>
        <taxon>Ornithinibacillus</taxon>
    </lineage>
</organism>
<dbReference type="InterPro" id="IPR005648">
    <property type="entry name" value="FlgD"/>
</dbReference>
<feature type="compositionally biased region" description="Basic and acidic residues" evidence="3">
    <location>
        <begin position="159"/>
        <end position="168"/>
    </location>
</feature>
<evidence type="ECO:0000313" key="4">
    <source>
        <dbReference type="EMBL" id="MBC5635965.1"/>
    </source>
</evidence>
<reference evidence="4" key="1">
    <citation type="submission" date="2020-08" db="EMBL/GenBank/DDBJ databases">
        <title>Genome public.</title>
        <authorList>
            <person name="Liu C."/>
            <person name="Sun Q."/>
        </authorList>
    </citation>
    <scope>NUCLEOTIDE SEQUENCE</scope>
    <source>
        <strain evidence="4">BX22</strain>
    </source>
</reference>
<gene>
    <name evidence="4" type="primary">flgD</name>
    <name evidence="4" type="ORF">H8S33_03895</name>
</gene>
<evidence type="ECO:0000256" key="3">
    <source>
        <dbReference type="SAM" id="MobiDB-lite"/>
    </source>
</evidence>
<dbReference type="Proteomes" id="UP000637359">
    <property type="component" value="Unassembled WGS sequence"/>
</dbReference>
<dbReference type="EMBL" id="JACOOL010000002">
    <property type="protein sequence ID" value="MBC5635965.1"/>
    <property type="molecule type" value="Genomic_DNA"/>
</dbReference>
<accession>A0A923L3Z7</accession>
<dbReference type="GO" id="GO:0044781">
    <property type="term" value="P:bacterial-type flagellum organization"/>
    <property type="evidence" value="ECO:0007669"/>
    <property type="project" value="UniProtKB-KW"/>
</dbReference>
<evidence type="ECO:0000256" key="2">
    <source>
        <dbReference type="ARBA" id="ARBA00022795"/>
    </source>
</evidence>
<keyword evidence="4" id="KW-0282">Flagellum</keyword>